<dbReference type="GO" id="GO:0043565">
    <property type="term" value="F:sequence-specific DNA binding"/>
    <property type="evidence" value="ECO:0007669"/>
    <property type="project" value="InterPro"/>
</dbReference>
<keyword evidence="6" id="KW-1185">Reference proteome</keyword>
<accession>A0A7K1TYF8</accession>
<protein>
    <submittedName>
        <fullName evidence="5">Helix-turn-helix domain-containing protein</fullName>
    </submittedName>
</protein>
<keyword evidence="1" id="KW-0805">Transcription regulation</keyword>
<proteinExistence type="predicted"/>
<dbReference type="PANTHER" id="PTHR43280">
    <property type="entry name" value="ARAC-FAMILY TRANSCRIPTIONAL REGULATOR"/>
    <property type="match status" value="1"/>
</dbReference>
<dbReference type="Pfam" id="PF02311">
    <property type="entry name" value="AraC_binding"/>
    <property type="match status" value="1"/>
</dbReference>
<dbReference type="SMART" id="SM00342">
    <property type="entry name" value="HTH_ARAC"/>
    <property type="match status" value="1"/>
</dbReference>
<dbReference type="InterPro" id="IPR037923">
    <property type="entry name" value="HTH-like"/>
</dbReference>
<feature type="domain" description="HTH araC/xylS-type" evidence="4">
    <location>
        <begin position="210"/>
        <end position="308"/>
    </location>
</feature>
<dbReference type="GO" id="GO:0003700">
    <property type="term" value="F:DNA-binding transcription factor activity"/>
    <property type="evidence" value="ECO:0007669"/>
    <property type="project" value="InterPro"/>
</dbReference>
<dbReference type="SUPFAM" id="SSF51215">
    <property type="entry name" value="Regulatory protein AraC"/>
    <property type="match status" value="1"/>
</dbReference>
<dbReference type="SUPFAM" id="SSF46689">
    <property type="entry name" value="Homeodomain-like"/>
    <property type="match status" value="1"/>
</dbReference>
<keyword evidence="3" id="KW-0804">Transcription</keyword>
<dbReference type="Proteomes" id="UP000461730">
    <property type="component" value="Unassembled WGS sequence"/>
</dbReference>
<evidence type="ECO:0000313" key="6">
    <source>
        <dbReference type="Proteomes" id="UP000461730"/>
    </source>
</evidence>
<sequence>MKTLKNQIPAHSLSPEHSKLHREPAVKNIFGSHQLSQHLHIPGFEIYSSDGMLPSYSPSKSSFYRFGLLINGSLHIQIGLEHFNVTAGTVIFTAPGQVHAKSDVSDDLFGYYVLFEDTFLENLLPSTTLQQEFPFFDYSGIQVFQCVSEEINEMTELLNRINIEIREENTGRTKAIKMYLYLLLLVAKRSYEKQELSINRELSPVHHLVTRFHKLVAQHFLELRHVADYAKLLHVTPNYLNRTVKAVTNQTASDAINEMLVQEAKVLLRYTELSSAEIAYKLNFSEPSAFNHFFRKQTGNTPGDYRNTRPAERFPA</sequence>
<evidence type="ECO:0000313" key="5">
    <source>
        <dbReference type="EMBL" id="MVT07133.1"/>
    </source>
</evidence>
<dbReference type="EMBL" id="WRXN01000001">
    <property type="protein sequence ID" value="MVT07133.1"/>
    <property type="molecule type" value="Genomic_DNA"/>
</dbReference>
<dbReference type="Gene3D" id="1.10.10.60">
    <property type="entry name" value="Homeodomain-like"/>
    <property type="match status" value="1"/>
</dbReference>
<gene>
    <name evidence="5" type="ORF">GO493_02585</name>
</gene>
<evidence type="ECO:0000259" key="4">
    <source>
        <dbReference type="PROSITE" id="PS01124"/>
    </source>
</evidence>
<evidence type="ECO:0000256" key="1">
    <source>
        <dbReference type="ARBA" id="ARBA00023015"/>
    </source>
</evidence>
<dbReference type="RefSeq" id="WP_157304540.1">
    <property type="nucleotide sequence ID" value="NZ_WRXN01000001.1"/>
</dbReference>
<dbReference type="AlphaFoldDB" id="A0A7K1TYF8"/>
<name>A0A7K1TYF8_9BACT</name>
<evidence type="ECO:0000256" key="3">
    <source>
        <dbReference type="ARBA" id="ARBA00023163"/>
    </source>
</evidence>
<dbReference type="InterPro" id="IPR009057">
    <property type="entry name" value="Homeodomain-like_sf"/>
</dbReference>
<dbReference type="PANTHER" id="PTHR43280:SF32">
    <property type="entry name" value="TRANSCRIPTIONAL REGULATORY PROTEIN"/>
    <property type="match status" value="1"/>
</dbReference>
<keyword evidence="2" id="KW-0238">DNA-binding</keyword>
<comment type="caution">
    <text evidence="5">The sequence shown here is derived from an EMBL/GenBank/DDBJ whole genome shotgun (WGS) entry which is preliminary data.</text>
</comment>
<dbReference type="PROSITE" id="PS01124">
    <property type="entry name" value="HTH_ARAC_FAMILY_2"/>
    <property type="match status" value="1"/>
</dbReference>
<organism evidence="5 6">
    <name type="scientific">Chitinophaga tropicalis</name>
    <dbReference type="NCBI Taxonomy" id="2683588"/>
    <lineage>
        <taxon>Bacteria</taxon>
        <taxon>Pseudomonadati</taxon>
        <taxon>Bacteroidota</taxon>
        <taxon>Chitinophagia</taxon>
        <taxon>Chitinophagales</taxon>
        <taxon>Chitinophagaceae</taxon>
        <taxon>Chitinophaga</taxon>
    </lineage>
</organism>
<dbReference type="Pfam" id="PF12833">
    <property type="entry name" value="HTH_18"/>
    <property type="match status" value="1"/>
</dbReference>
<reference evidence="5 6" key="1">
    <citation type="submission" date="2019-12" db="EMBL/GenBank/DDBJ databases">
        <title>Chitinophaga sp. strain ysch24 (GDMCC 1.1355), whole genome shotgun sequence.</title>
        <authorList>
            <person name="Zhang X."/>
        </authorList>
    </citation>
    <scope>NUCLEOTIDE SEQUENCE [LARGE SCALE GENOMIC DNA]</scope>
    <source>
        <strain evidence="6">ysch24</strain>
    </source>
</reference>
<evidence type="ECO:0000256" key="2">
    <source>
        <dbReference type="ARBA" id="ARBA00023125"/>
    </source>
</evidence>
<dbReference type="InterPro" id="IPR003313">
    <property type="entry name" value="AraC-bd"/>
</dbReference>
<dbReference type="InterPro" id="IPR018060">
    <property type="entry name" value="HTH_AraC"/>
</dbReference>